<name>A0A2Z2NFZ7_9GAMM</name>
<proteinExistence type="predicted"/>
<dbReference type="PANTHER" id="PTHR48081:SF33">
    <property type="entry name" value="KYNURENINE FORMAMIDASE"/>
    <property type="match status" value="1"/>
</dbReference>
<dbReference type="Proteomes" id="UP000250079">
    <property type="component" value="Chromosome"/>
</dbReference>
<gene>
    <name evidence="3" type="ORF">IMCC3135_00250</name>
</gene>
<keyword evidence="1" id="KW-0378">Hydrolase</keyword>
<dbReference type="KEGG" id="gai:IMCC3135_00250"/>
<dbReference type="InterPro" id="IPR050300">
    <property type="entry name" value="GDXG_lipolytic_enzyme"/>
</dbReference>
<dbReference type="PANTHER" id="PTHR48081">
    <property type="entry name" value="AB HYDROLASE SUPERFAMILY PROTEIN C4A8.06C"/>
    <property type="match status" value="1"/>
</dbReference>
<organism evidence="3 4">
    <name type="scientific">Granulosicoccus antarcticus IMCC3135</name>
    <dbReference type="NCBI Taxonomy" id="1192854"/>
    <lineage>
        <taxon>Bacteria</taxon>
        <taxon>Pseudomonadati</taxon>
        <taxon>Pseudomonadota</taxon>
        <taxon>Gammaproteobacteria</taxon>
        <taxon>Chromatiales</taxon>
        <taxon>Granulosicoccaceae</taxon>
        <taxon>Granulosicoccus</taxon>
    </lineage>
</organism>
<dbReference type="AlphaFoldDB" id="A0A2Z2NFZ7"/>
<evidence type="ECO:0000256" key="1">
    <source>
        <dbReference type="ARBA" id="ARBA00022801"/>
    </source>
</evidence>
<evidence type="ECO:0000313" key="3">
    <source>
        <dbReference type="EMBL" id="ASJ70176.1"/>
    </source>
</evidence>
<evidence type="ECO:0000259" key="2">
    <source>
        <dbReference type="Pfam" id="PF20434"/>
    </source>
</evidence>
<dbReference type="SUPFAM" id="SSF53474">
    <property type="entry name" value="alpha/beta-Hydrolases"/>
    <property type="match status" value="1"/>
</dbReference>
<sequence>MSFGQQSILCHATTQLRWVLLLGLLLTTGCSAFKPVNLLNTLIPSSGYTLQSGVTYGADKRQKLDIYSPTEPAIRSRIIVFVYGGAWREGNRGEYTFVAQALADAGHTVIIPDYRLYPSVVFPDFITDVADAIVAAKLTLGKQSGKPVSEVVLMGHSSGAHTAAMLASDPGWLEGSGVTASALIAIAGPYDLPLDNPEVKPVFRNVSGPDQARPIALVTPDHPPTLLIHGEQDERVLPFHTRNYSAALKATGVRVDVRWLEDTGHVASISGIATPLDSDSQNRQRITEFLDSL</sequence>
<feature type="domain" description="BD-FAE-like" evidence="2">
    <location>
        <begin position="64"/>
        <end position="168"/>
    </location>
</feature>
<dbReference type="EMBL" id="CP018632">
    <property type="protein sequence ID" value="ASJ70176.1"/>
    <property type="molecule type" value="Genomic_DNA"/>
</dbReference>
<keyword evidence="4" id="KW-1185">Reference proteome</keyword>
<evidence type="ECO:0000313" key="4">
    <source>
        <dbReference type="Proteomes" id="UP000250079"/>
    </source>
</evidence>
<dbReference type="GO" id="GO:0008236">
    <property type="term" value="F:serine-type peptidase activity"/>
    <property type="evidence" value="ECO:0007669"/>
    <property type="project" value="InterPro"/>
</dbReference>
<dbReference type="Pfam" id="PF20434">
    <property type="entry name" value="BD-FAE"/>
    <property type="match status" value="1"/>
</dbReference>
<dbReference type="InterPro" id="IPR049492">
    <property type="entry name" value="BD-FAE-like_dom"/>
</dbReference>
<reference evidence="3 4" key="1">
    <citation type="submission" date="2016-12" db="EMBL/GenBank/DDBJ databases">
        <authorList>
            <person name="Song W.-J."/>
            <person name="Kurnit D.M."/>
        </authorList>
    </citation>
    <scope>NUCLEOTIDE SEQUENCE [LARGE SCALE GENOMIC DNA]</scope>
    <source>
        <strain evidence="3 4">IMCC3135</strain>
    </source>
</reference>
<dbReference type="InterPro" id="IPR029058">
    <property type="entry name" value="AB_hydrolase_fold"/>
</dbReference>
<dbReference type="GO" id="GO:0006508">
    <property type="term" value="P:proteolysis"/>
    <property type="evidence" value="ECO:0007669"/>
    <property type="project" value="InterPro"/>
</dbReference>
<accession>A0A2Z2NFZ7</accession>
<protein>
    <recommendedName>
        <fullName evidence="2">BD-FAE-like domain-containing protein</fullName>
    </recommendedName>
</protein>
<dbReference type="Gene3D" id="3.40.50.1820">
    <property type="entry name" value="alpha/beta hydrolase"/>
    <property type="match status" value="1"/>
</dbReference>